<accession>A0A453EW64</accession>
<dbReference type="Proteomes" id="UP000015105">
    <property type="component" value="Chromosome 3D"/>
</dbReference>
<proteinExistence type="predicted"/>
<feature type="chain" id="PRO_5019212364" evidence="2">
    <location>
        <begin position="20"/>
        <end position="93"/>
    </location>
</feature>
<reference evidence="4" key="1">
    <citation type="journal article" date="2014" name="Science">
        <title>Ancient hybridizations among the ancestral genomes of bread wheat.</title>
        <authorList>
            <consortium name="International Wheat Genome Sequencing Consortium,"/>
            <person name="Marcussen T."/>
            <person name="Sandve S.R."/>
            <person name="Heier L."/>
            <person name="Spannagl M."/>
            <person name="Pfeifer M."/>
            <person name="Jakobsen K.S."/>
            <person name="Wulff B.B."/>
            <person name="Steuernagel B."/>
            <person name="Mayer K.F."/>
            <person name="Olsen O.A."/>
        </authorList>
    </citation>
    <scope>NUCLEOTIDE SEQUENCE [LARGE SCALE GENOMIC DNA]</scope>
    <source>
        <strain evidence="4">cv. AL8/78</strain>
    </source>
</reference>
<evidence type="ECO:0000256" key="1">
    <source>
        <dbReference type="SAM" id="Phobius"/>
    </source>
</evidence>
<keyword evidence="1" id="KW-0472">Membrane</keyword>
<evidence type="ECO:0000313" key="3">
    <source>
        <dbReference type="EnsemblPlants" id="AET3Gv20490200.30"/>
    </source>
</evidence>
<dbReference type="EnsemblPlants" id="AET3Gv20490200.30">
    <property type="protein sequence ID" value="AET3Gv20490200.30"/>
    <property type="gene ID" value="AET3Gv20490200"/>
</dbReference>
<keyword evidence="2" id="KW-0732">Signal</keyword>
<dbReference type="Gramene" id="AET3Gv20490200.30">
    <property type="protein sequence ID" value="AET3Gv20490200.30"/>
    <property type="gene ID" value="AET3Gv20490200"/>
</dbReference>
<keyword evidence="4" id="KW-1185">Reference proteome</keyword>
<reference evidence="3" key="3">
    <citation type="journal article" date="2017" name="Nature">
        <title>Genome sequence of the progenitor of the wheat D genome Aegilops tauschii.</title>
        <authorList>
            <person name="Luo M.C."/>
            <person name="Gu Y.Q."/>
            <person name="Puiu D."/>
            <person name="Wang H."/>
            <person name="Twardziok S.O."/>
            <person name="Deal K.R."/>
            <person name="Huo N."/>
            <person name="Zhu T."/>
            <person name="Wang L."/>
            <person name="Wang Y."/>
            <person name="McGuire P.E."/>
            <person name="Liu S."/>
            <person name="Long H."/>
            <person name="Ramasamy R.K."/>
            <person name="Rodriguez J.C."/>
            <person name="Van S.L."/>
            <person name="Yuan L."/>
            <person name="Wang Z."/>
            <person name="Xia Z."/>
            <person name="Xiao L."/>
            <person name="Anderson O.D."/>
            <person name="Ouyang S."/>
            <person name="Liang Y."/>
            <person name="Zimin A.V."/>
            <person name="Pertea G."/>
            <person name="Qi P."/>
            <person name="Bennetzen J.L."/>
            <person name="Dai X."/>
            <person name="Dawson M.W."/>
            <person name="Muller H.G."/>
            <person name="Kugler K."/>
            <person name="Rivarola-Duarte L."/>
            <person name="Spannagl M."/>
            <person name="Mayer K.F.X."/>
            <person name="Lu F.H."/>
            <person name="Bevan M.W."/>
            <person name="Leroy P."/>
            <person name="Li P."/>
            <person name="You F.M."/>
            <person name="Sun Q."/>
            <person name="Liu Z."/>
            <person name="Lyons E."/>
            <person name="Wicker T."/>
            <person name="Salzberg S.L."/>
            <person name="Devos K.M."/>
            <person name="Dvorak J."/>
        </authorList>
    </citation>
    <scope>NUCLEOTIDE SEQUENCE [LARGE SCALE GENOMIC DNA]</scope>
    <source>
        <strain evidence="3">cv. AL8/78</strain>
    </source>
</reference>
<dbReference type="AlphaFoldDB" id="A0A453EW64"/>
<reference evidence="3" key="5">
    <citation type="journal article" date="2021" name="G3 (Bethesda)">
        <title>Aegilops tauschii genome assembly Aet v5.0 features greater sequence contiguity and improved annotation.</title>
        <authorList>
            <person name="Wang L."/>
            <person name="Zhu T."/>
            <person name="Rodriguez J.C."/>
            <person name="Deal K.R."/>
            <person name="Dubcovsky J."/>
            <person name="McGuire P.E."/>
            <person name="Lux T."/>
            <person name="Spannagl M."/>
            <person name="Mayer K.F.X."/>
            <person name="Baldrich P."/>
            <person name="Meyers B.C."/>
            <person name="Huo N."/>
            <person name="Gu Y.Q."/>
            <person name="Zhou H."/>
            <person name="Devos K.M."/>
            <person name="Bennetzen J.L."/>
            <person name="Unver T."/>
            <person name="Budak H."/>
            <person name="Gulick P.J."/>
            <person name="Galiba G."/>
            <person name="Kalapos B."/>
            <person name="Nelson D.R."/>
            <person name="Li P."/>
            <person name="You F.M."/>
            <person name="Luo M.C."/>
            <person name="Dvorak J."/>
        </authorList>
    </citation>
    <scope>NUCLEOTIDE SEQUENCE [LARGE SCALE GENOMIC DNA]</scope>
    <source>
        <strain evidence="3">cv. AL8/78</strain>
    </source>
</reference>
<feature type="transmembrane region" description="Helical" evidence="1">
    <location>
        <begin position="69"/>
        <end position="88"/>
    </location>
</feature>
<name>A0A453EW64_AEGTS</name>
<sequence>MKTLNFAILLVIFWYFIAGDTKCRVVISNFYFDMAGCSSSTYLVYALLSTYQQEDKLNASPWQSPAVNVLVLLDLKLLNGSVVIYYTYSDRGH</sequence>
<feature type="signal peptide" evidence="2">
    <location>
        <begin position="1"/>
        <end position="19"/>
    </location>
</feature>
<keyword evidence="1" id="KW-0812">Transmembrane</keyword>
<reference evidence="3" key="4">
    <citation type="submission" date="2019-03" db="UniProtKB">
        <authorList>
            <consortium name="EnsemblPlants"/>
        </authorList>
    </citation>
    <scope>IDENTIFICATION</scope>
</reference>
<organism evidence="3 4">
    <name type="scientific">Aegilops tauschii subsp. strangulata</name>
    <name type="common">Goatgrass</name>
    <dbReference type="NCBI Taxonomy" id="200361"/>
    <lineage>
        <taxon>Eukaryota</taxon>
        <taxon>Viridiplantae</taxon>
        <taxon>Streptophyta</taxon>
        <taxon>Embryophyta</taxon>
        <taxon>Tracheophyta</taxon>
        <taxon>Spermatophyta</taxon>
        <taxon>Magnoliopsida</taxon>
        <taxon>Liliopsida</taxon>
        <taxon>Poales</taxon>
        <taxon>Poaceae</taxon>
        <taxon>BOP clade</taxon>
        <taxon>Pooideae</taxon>
        <taxon>Triticodae</taxon>
        <taxon>Triticeae</taxon>
        <taxon>Triticinae</taxon>
        <taxon>Aegilops</taxon>
    </lineage>
</organism>
<keyword evidence="1" id="KW-1133">Transmembrane helix</keyword>
<feature type="transmembrane region" description="Helical" evidence="1">
    <location>
        <begin position="29"/>
        <end position="48"/>
    </location>
</feature>
<evidence type="ECO:0000313" key="4">
    <source>
        <dbReference type="Proteomes" id="UP000015105"/>
    </source>
</evidence>
<evidence type="ECO:0000256" key="2">
    <source>
        <dbReference type="SAM" id="SignalP"/>
    </source>
</evidence>
<reference evidence="4" key="2">
    <citation type="journal article" date="2017" name="Nat. Plants">
        <title>The Aegilops tauschii genome reveals multiple impacts of transposons.</title>
        <authorList>
            <person name="Zhao G."/>
            <person name="Zou C."/>
            <person name="Li K."/>
            <person name="Wang K."/>
            <person name="Li T."/>
            <person name="Gao L."/>
            <person name="Zhang X."/>
            <person name="Wang H."/>
            <person name="Yang Z."/>
            <person name="Liu X."/>
            <person name="Jiang W."/>
            <person name="Mao L."/>
            <person name="Kong X."/>
            <person name="Jiao Y."/>
            <person name="Jia J."/>
        </authorList>
    </citation>
    <scope>NUCLEOTIDE SEQUENCE [LARGE SCALE GENOMIC DNA]</scope>
    <source>
        <strain evidence="4">cv. AL8/78</strain>
    </source>
</reference>
<protein>
    <submittedName>
        <fullName evidence="3">Uncharacterized protein</fullName>
    </submittedName>
</protein>